<sequence>MLDVLNPALQWLSVGTLFCLIRWTIAVVYRCWLRRAWGGDTGLVLCLVVIPAMLSILMTLVTFGIDIAYFNRGRTLPTVPAAVNFTGEILLHAVGLVRLVLFLWGIGQTALLMSATYMLIACCCGVNSIVNILRKQSALVEREVWITASTATSLASTVMVIVGVSCRVHLCNQRAIAPLERRSQSWQSTACRLLVVYFFHIICMVAILTRSSRAAFIALRLTGPSVAVETLLPIVLYGRLCNSFGWHVKAGSEFNGDTSGAL</sequence>
<organism evidence="1 2">
    <name type="scientific">Phlebia brevispora</name>
    <dbReference type="NCBI Taxonomy" id="194682"/>
    <lineage>
        <taxon>Eukaryota</taxon>
        <taxon>Fungi</taxon>
        <taxon>Dikarya</taxon>
        <taxon>Basidiomycota</taxon>
        <taxon>Agaricomycotina</taxon>
        <taxon>Agaricomycetes</taxon>
        <taxon>Polyporales</taxon>
        <taxon>Meruliaceae</taxon>
        <taxon>Phlebia</taxon>
    </lineage>
</organism>
<comment type="caution">
    <text evidence="1">The sequence shown here is derived from an EMBL/GenBank/DDBJ whole genome shotgun (WGS) entry which is preliminary data.</text>
</comment>
<gene>
    <name evidence="1" type="ORF">NM688_g247</name>
</gene>
<accession>A0ACC1TER1</accession>
<name>A0ACC1TER1_9APHY</name>
<keyword evidence="2" id="KW-1185">Reference proteome</keyword>
<proteinExistence type="predicted"/>
<evidence type="ECO:0000313" key="2">
    <source>
        <dbReference type="Proteomes" id="UP001148662"/>
    </source>
</evidence>
<dbReference type="Proteomes" id="UP001148662">
    <property type="component" value="Unassembled WGS sequence"/>
</dbReference>
<reference evidence="1" key="1">
    <citation type="submission" date="2022-07" db="EMBL/GenBank/DDBJ databases">
        <title>Genome Sequence of Phlebia brevispora.</title>
        <authorList>
            <person name="Buettner E."/>
        </authorList>
    </citation>
    <scope>NUCLEOTIDE SEQUENCE</scope>
    <source>
        <strain evidence="1">MPL23</strain>
    </source>
</reference>
<protein>
    <submittedName>
        <fullName evidence="1">Uncharacterized protein</fullName>
    </submittedName>
</protein>
<dbReference type="EMBL" id="JANHOG010000017">
    <property type="protein sequence ID" value="KAJ3559599.1"/>
    <property type="molecule type" value="Genomic_DNA"/>
</dbReference>
<evidence type="ECO:0000313" key="1">
    <source>
        <dbReference type="EMBL" id="KAJ3559599.1"/>
    </source>
</evidence>